<protein>
    <submittedName>
        <fullName evidence="1">Uncharacterized protein</fullName>
    </submittedName>
</protein>
<feature type="non-terminal residue" evidence="1">
    <location>
        <position position="1"/>
    </location>
</feature>
<accession>A0A0F8ZHC3</accession>
<dbReference type="EMBL" id="LAZR01063520">
    <property type="protein sequence ID" value="KKK59356.1"/>
    <property type="molecule type" value="Genomic_DNA"/>
</dbReference>
<reference evidence="1" key="1">
    <citation type="journal article" date="2015" name="Nature">
        <title>Complex archaea that bridge the gap between prokaryotes and eukaryotes.</title>
        <authorList>
            <person name="Spang A."/>
            <person name="Saw J.H."/>
            <person name="Jorgensen S.L."/>
            <person name="Zaremba-Niedzwiedzka K."/>
            <person name="Martijn J."/>
            <person name="Lind A.E."/>
            <person name="van Eijk R."/>
            <person name="Schleper C."/>
            <person name="Guy L."/>
            <person name="Ettema T.J."/>
        </authorList>
    </citation>
    <scope>NUCLEOTIDE SEQUENCE</scope>
</reference>
<sequence length="97" mass="10709">LLGYQPCSLSASFFHENVGKLIKIAGQRDHMRGFTLKALLDLLKIHRFRMVKVMGWSMGLGEDYIKSPVISYPAHAVDVVLSKIPSLAARLAVAVSK</sequence>
<organism evidence="1">
    <name type="scientific">marine sediment metagenome</name>
    <dbReference type="NCBI Taxonomy" id="412755"/>
    <lineage>
        <taxon>unclassified sequences</taxon>
        <taxon>metagenomes</taxon>
        <taxon>ecological metagenomes</taxon>
    </lineage>
</organism>
<proteinExistence type="predicted"/>
<name>A0A0F8ZHC3_9ZZZZ</name>
<evidence type="ECO:0000313" key="1">
    <source>
        <dbReference type="EMBL" id="KKK59356.1"/>
    </source>
</evidence>
<gene>
    <name evidence="1" type="ORF">LCGC14_3035230</name>
</gene>
<comment type="caution">
    <text evidence="1">The sequence shown here is derived from an EMBL/GenBank/DDBJ whole genome shotgun (WGS) entry which is preliminary data.</text>
</comment>
<dbReference type="AlphaFoldDB" id="A0A0F8ZHC3"/>